<reference evidence="1" key="1">
    <citation type="submission" date="2020-05" db="EMBL/GenBank/DDBJ databases">
        <authorList>
            <person name="Chiriac C."/>
            <person name="Salcher M."/>
            <person name="Ghai R."/>
            <person name="Kavagutti S V."/>
        </authorList>
    </citation>
    <scope>NUCLEOTIDE SEQUENCE</scope>
</reference>
<feature type="non-terminal residue" evidence="1">
    <location>
        <position position="79"/>
    </location>
</feature>
<organism evidence="1">
    <name type="scientific">uncultured Caudovirales phage</name>
    <dbReference type="NCBI Taxonomy" id="2100421"/>
    <lineage>
        <taxon>Viruses</taxon>
        <taxon>Duplodnaviria</taxon>
        <taxon>Heunggongvirae</taxon>
        <taxon>Uroviricota</taxon>
        <taxon>Caudoviricetes</taxon>
        <taxon>Peduoviridae</taxon>
        <taxon>Maltschvirus</taxon>
        <taxon>Maltschvirus maltsch</taxon>
    </lineage>
</organism>
<dbReference type="EMBL" id="LR796965">
    <property type="protein sequence ID" value="CAB4178302.1"/>
    <property type="molecule type" value="Genomic_DNA"/>
</dbReference>
<evidence type="ECO:0000313" key="1">
    <source>
        <dbReference type="EMBL" id="CAB4178302.1"/>
    </source>
</evidence>
<proteinExistence type="predicted"/>
<gene>
    <name evidence="1" type="ORF">UFOVP1012_57</name>
</gene>
<accession>A0A6J5Q4E8</accession>
<name>A0A6J5Q4E8_9CAUD</name>
<sequence>MSNVAITALPAAISAATSDVLPIVQGGVTKQLTNALLFTSATLVTPALGTPASGVLTNCTGLPVATGISGMAANVAAFL</sequence>
<protein>
    <submittedName>
        <fullName evidence="1">Uncharacterized protein</fullName>
    </submittedName>
</protein>